<gene>
    <name evidence="2" type="ORF">PHYBLDRAFT_175183</name>
    <name evidence="3" type="ORF">PHYBLDRAFT_175185</name>
</gene>
<keyword evidence="1" id="KW-0472">Membrane</keyword>
<evidence type="ECO:0000313" key="4">
    <source>
        <dbReference type="Proteomes" id="UP000077315"/>
    </source>
</evidence>
<keyword evidence="4" id="KW-1185">Reference proteome</keyword>
<dbReference type="RefSeq" id="XP_018284413.1">
    <property type="nucleotide sequence ID" value="XM_018437440.1"/>
</dbReference>
<dbReference type="Proteomes" id="UP000077315">
    <property type="component" value="Unassembled WGS sequence"/>
</dbReference>
<dbReference type="VEuPathDB" id="FungiDB:PHYBLDRAFT_175185"/>
<dbReference type="EMBL" id="KV441003">
    <property type="protein sequence ID" value="OAD66373.1"/>
    <property type="molecule type" value="Genomic_DNA"/>
</dbReference>
<evidence type="ECO:0000313" key="2">
    <source>
        <dbReference type="EMBL" id="OAD66373.1"/>
    </source>
</evidence>
<reference evidence="3" key="2">
    <citation type="submission" date="2015-06" db="EMBL/GenBank/DDBJ databases">
        <title>Expansion of signal transduction pathways in fungi by whole-genome duplication.</title>
        <authorList>
            <consortium name="DOE Joint Genome Institute"/>
            <person name="Corrochano L.M."/>
            <person name="Kuo A."/>
            <person name="Marcet-Houben M."/>
            <person name="Polaino S."/>
            <person name="Salamov A."/>
            <person name="Villalobos J.M."/>
            <person name="Alvarez M.I."/>
            <person name="Avalos J."/>
            <person name="Benito E.P."/>
            <person name="Benoit I."/>
            <person name="Burger G."/>
            <person name="Camino L.P."/>
            <person name="Canovas D."/>
            <person name="Cerda-Olmedo E."/>
            <person name="Cheng J.-F."/>
            <person name="Dominguez A."/>
            <person name="Elias M."/>
            <person name="Eslava A.P."/>
            <person name="Glaser F."/>
            <person name="Grimwood J."/>
            <person name="Gutierrez G."/>
            <person name="Heitman J."/>
            <person name="Henrissat B."/>
            <person name="Iturriaga E.A."/>
            <person name="Lang B.F."/>
            <person name="Lavin J.L."/>
            <person name="Lee S."/>
            <person name="Li W."/>
            <person name="Lindquist E."/>
            <person name="Lopez-Garcia S."/>
            <person name="Luque E.M."/>
            <person name="Marcos A.T."/>
            <person name="Martin J."/>
            <person name="Mccluskey K."/>
            <person name="Medina H.R."/>
            <person name="Miralles-Duran A."/>
            <person name="Miyazaki A."/>
            <person name="Munoz-Torres E."/>
            <person name="Oguiza J.A."/>
            <person name="Ohm R."/>
            <person name="Olmedo M."/>
            <person name="Orejas M."/>
            <person name="Ortiz-Castellanos L."/>
            <person name="Pisabarro A.G."/>
            <person name="Rodriguez-Romero J."/>
            <person name="Ruiz-Herrera J."/>
            <person name="Ruiz-Vazquez R."/>
            <person name="Sanz C."/>
            <person name="Schackwitz W."/>
            <person name="Schmutz J."/>
            <person name="Shahriari M."/>
            <person name="Shelest E."/>
            <person name="Silva-Franco F."/>
            <person name="Soanes D."/>
            <person name="Syed K."/>
            <person name="Tagua V.G."/>
            <person name="Talbot N.J."/>
            <person name="Thon M."/>
            <person name="De Vries R.P."/>
            <person name="Wiebenga A."/>
            <person name="Yadav J.S."/>
            <person name="Braun E.L."/>
            <person name="Baker S."/>
            <person name="Garre V."/>
            <person name="Horwitz B."/>
            <person name="Torres-Martinez S."/>
            <person name="Idnurm A."/>
            <person name="Herrera-Estrella A."/>
            <person name="Gabaldon T."/>
            <person name="Grigoriev I.V."/>
        </authorList>
    </citation>
    <scope>NUCLEOTIDE SEQUENCE [LARGE SCALE GENOMIC DNA]</scope>
    <source>
        <strain evidence="3">NRRL 1555</strain>
    </source>
</reference>
<dbReference type="GeneID" id="28998346"/>
<proteinExistence type="predicted"/>
<dbReference type="GeneID" id="28998347"/>
<dbReference type="EMBL" id="KV441003">
    <property type="protein sequence ID" value="OAD66374.1"/>
    <property type="molecule type" value="Genomic_DNA"/>
</dbReference>
<evidence type="ECO:0000256" key="1">
    <source>
        <dbReference type="SAM" id="Phobius"/>
    </source>
</evidence>
<organism evidence="3 4">
    <name type="scientific">Phycomyces blakesleeanus (strain ATCC 8743b / DSM 1359 / FGSC 10004 / NBRC 33097 / NRRL 1555)</name>
    <dbReference type="NCBI Taxonomy" id="763407"/>
    <lineage>
        <taxon>Eukaryota</taxon>
        <taxon>Fungi</taxon>
        <taxon>Fungi incertae sedis</taxon>
        <taxon>Mucoromycota</taxon>
        <taxon>Mucoromycotina</taxon>
        <taxon>Mucoromycetes</taxon>
        <taxon>Mucorales</taxon>
        <taxon>Phycomycetaceae</taxon>
        <taxon>Phycomyces</taxon>
    </lineage>
</organism>
<sequence length="118" mass="14176">MILSVVLFFLICKLLLLAIFYCIHLLFYSIIDEYYFYKLAIPQQLPSHATVISMRQYYHFTDNILVCKEIFCLCQRNHSLVLYYKFLFLYPFVLGTSNKIFYLKYNKPAEQEVAENIE</sequence>
<name>A0A162N733_PHYB8</name>
<feature type="transmembrane region" description="Helical" evidence="1">
    <location>
        <begin position="6"/>
        <end position="28"/>
    </location>
</feature>
<keyword evidence="1" id="KW-0812">Transmembrane</keyword>
<keyword evidence="1" id="KW-1133">Transmembrane helix</keyword>
<dbReference type="AlphaFoldDB" id="A0A162N733"/>
<dbReference type="RefSeq" id="XP_018284414.1">
    <property type="nucleotide sequence ID" value="XM_018437441.1"/>
</dbReference>
<evidence type="ECO:0000313" key="3">
    <source>
        <dbReference type="EMBL" id="OAD66374.1"/>
    </source>
</evidence>
<dbReference type="VEuPathDB" id="FungiDB:PHYBLDRAFT_175183"/>
<accession>A0A162N733</accession>
<reference evidence="4" key="1">
    <citation type="submission" date="2015-06" db="EMBL/GenBank/DDBJ databases">
        <title>Expansion of signal transduction pathways in fungi by whole-genome duplication.</title>
        <authorList>
            <consortium name="DOE Joint Genome Institute"/>
            <person name="Corrochano L.M."/>
            <person name="Kuo A."/>
            <person name="Marcet-Houben M."/>
            <person name="Polaino S."/>
            <person name="Salamov A."/>
            <person name="Villalobos J.M."/>
            <person name="Alvarez M.I."/>
            <person name="Avalos J."/>
            <person name="Benito E.P."/>
            <person name="Benoit I."/>
            <person name="Burger G."/>
            <person name="Camino L.P."/>
            <person name="Canovas D."/>
            <person name="Cerda-Olmedo E."/>
            <person name="Cheng J.-F."/>
            <person name="Dominguez A."/>
            <person name="Elias M."/>
            <person name="Eslava A.P."/>
            <person name="Glaser F."/>
            <person name="Grimwood J."/>
            <person name="Gutierrez G."/>
            <person name="Heitman J."/>
            <person name="Henrissat B."/>
            <person name="Iturriaga E.A."/>
            <person name="Lang B.F."/>
            <person name="Lavin J.L."/>
            <person name="Lee S."/>
            <person name="Li W."/>
            <person name="Lindquist E."/>
            <person name="Lopez-Garcia S."/>
            <person name="Luque E.M."/>
            <person name="Marcos A.T."/>
            <person name="Martin J."/>
            <person name="McCluskey K."/>
            <person name="Medina H.R."/>
            <person name="Miralles-Duran A."/>
            <person name="Miyazaki A."/>
            <person name="Munoz-Torres E."/>
            <person name="Oguiza J.A."/>
            <person name="Ohm R."/>
            <person name="Olmedo M."/>
            <person name="Orejas M."/>
            <person name="Ortiz-Castellanos L."/>
            <person name="Pisabarro A.G."/>
            <person name="Rodriguez-Romero J."/>
            <person name="Ruiz-Herrera J."/>
            <person name="Ruiz-Vazquez R."/>
            <person name="Sanz C."/>
            <person name="Schackwitz W."/>
            <person name="Schmutz J."/>
            <person name="Shahriari M."/>
            <person name="Shelest E."/>
            <person name="Silva-Franco F."/>
            <person name="Soanes D."/>
            <person name="Syed K."/>
            <person name="Tagua V.G."/>
            <person name="Talbot N.J."/>
            <person name="Thon M."/>
            <person name="De vries R.P."/>
            <person name="Wiebenga A."/>
            <person name="Yadav J.S."/>
            <person name="Braun E.L."/>
            <person name="Baker S."/>
            <person name="Garre V."/>
            <person name="Horwitz B."/>
            <person name="Torres-Martinez S."/>
            <person name="Idnurm A."/>
            <person name="Herrera-Estrella A."/>
            <person name="Gabaldon T."/>
            <person name="Grigoriev I.V."/>
        </authorList>
    </citation>
    <scope>NUCLEOTIDE SEQUENCE [LARGE SCALE GENOMIC DNA]</scope>
    <source>
        <strain evidence="4">NRRL 1555(-)</strain>
    </source>
</reference>
<protein>
    <submittedName>
        <fullName evidence="3">Uncharacterized protein</fullName>
    </submittedName>
</protein>